<reference evidence="2 3" key="1">
    <citation type="submission" date="2018-10" db="EMBL/GenBank/DDBJ databases">
        <title>Draft genome sequence of Aquitalea MWU14-2217 isolated from a wild cranberry bog in Provincetown, Massachusetts.</title>
        <authorList>
            <person name="Ebadzadsahrai G."/>
            <person name="Soby S."/>
        </authorList>
    </citation>
    <scope>NUCLEOTIDE SEQUENCE [LARGE SCALE GENOMIC DNA]</scope>
    <source>
        <strain evidence="2 3">MWU14-2217</strain>
    </source>
</reference>
<protein>
    <submittedName>
        <fullName evidence="2">Phosphohydrolase</fullName>
    </submittedName>
</protein>
<dbReference type="SUPFAM" id="SSF109604">
    <property type="entry name" value="HD-domain/PDEase-like"/>
    <property type="match status" value="1"/>
</dbReference>
<dbReference type="PANTHER" id="PTHR43155:SF2">
    <property type="entry name" value="CYCLIC DI-GMP PHOSPHODIESTERASE PA4108"/>
    <property type="match status" value="1"/>
</dbReference>
<evidence type="ECO:0000259" key="1">
    <source>
        <dbReference type="PROSITE" id="PS51832"/>
    </source>
</evidence>
<proteinExistence type="predicted"/>
<dbReference type="RefSeq" id="WP_103526387.1">
    <property type="nucleotide sequence ID" value="NZ_JAIZDC010000008.1"/>
</dbReference>
<dbReference type="InterPro" id="IPR037522">
    <property type="entry name" value="HD_GYP_dom"/>
</dbReference>
<dbReference type="Proteomes" id="UP000274139">
    <property type="component" value="Unassembled WGS sequence"/>
</dbReference>
<dbReference type="PANTHER" id="PTHR43155">
    <property type="entry name" value="CYCLIC DI-GMP PHOSPHODIESTERASE PA4108-RELATED"/>
    <property type="match status" value="1"/>
</dbReference>
<dbReference type="GO" id="GO:0008081">
    <property type="term" value="F:phosphoric diester hydrolase activity"/>
    <property type="evidence" value="ECO:0007669"/>
    <property type="project" value="UniProtKB-ARBA"/>
</dbReference>
<comment type="caution">
    <text evidence="2">The sequence shown here is derived from an EMBL/GenBank/DDBJ whole genome shotgun (WGS) entry which is preliminary data.</text>
</comment>
<dbReference type="InterPro" id="IPR003607">
    <property type="entry name" value="HD/PDEase_dom"/>
</dbReference>
<dbReference type="CDD" id="cd00077">
    <property type="entry name" value="HDc"/>
    <property type="match status" value="1"/>
</dbReference>
<dbReference type="Gene3D" id="1.10.3210.10">
    <property type="entry name" value="Hypothetical protein af1432"/>
    <property type="match status" value="1"/>
</dbReference>
<feature type="domain" description="HD-GYP" evidence="1">
    <location>
        <begin position="119"/>
        <end position="315"/>
    </location>
</feature>
<dbReference type="PROSITE" id="PS51832">
    <property type="entry name" value="HD_GYP"/>
    <property type="match status" value="1"/>
</dbReference>
<dbReference type="Pfam" id="PF13487">
    <property type="entry name" value="HD_5"/>
    <property type="match status" value="1"/>
</dbReference>
<keyword evidence="3" id="KW-1185">Reference proteome</keyword>
<gene>
    <name evidence="2" type="ORF">EAY64_19580</name>
</gene>
<evidence type="ECO:0000313" key="3">
    <source>
        <dbReference type="Proteomes" id="UP000274139"/>
    </source>
</evidence>
<organism evidence="2 3">
    <name type="scientific">Aquitalea palustris</name>
    <dbReference type="NCBI Taxonomy" id="2480983"/>
    <lineage>
        <taxon>Bacteria</taxon>
        <taxon>Pseudomonadati</taxon>
        <taxon>Pseudomonadota</taxon>
        <taxon>Betaproteobacteria</taxon>
        <taxon>Neisseriales</taxon>
        <taxon>Chromobacteriaceae</taxon>
        <taxon>Aquitalea</taxon>
    </lineage>
</organism>
<accession>A0A454JD51</accession>
<name>A0A454JD51_9NEIS</name>
<keyword evidence="2" id="KW-0378">Hydrolase</keyword>
<dbReference type="AlphaFoldDB" id="A0A454JD51"/>
<dbReference type="EMBL" id="RFAR01000122">
    <property type="protein sequence ID" value="RMC91200.1"/>
    <property type="molecule type" value="Genomic_DNA"/>
</dbReference>
<evidence type="ECO:0000313" key="2">
    <source>
        <dbReference type="EMBL" id="RMC91200.1"/>
    </source>
</evidence>
<dbReference type="OrthoDB" id="9774747at2"/>
<sequence length="388" mass="43230">MNTRNKKQLHDKVVPEQILMGKELPLDVYAKNGLLLLSKGHFVLSDRQREKLLEMGYAVDGNKLDAVSLPEADPMMVRESVLHEMAFLQQRTRTLLNYALQLEDFPRKVSLLVRDIVRLSEQHPDGVIASLLLVPFNEYGPAHALHTTALLALLSRRIPHLSSEQRHTVLAAALTMNMSICQLQNTLYHQQEALTPQQEEEIAGHPLMSSAILREAGVSDELWHWLVQTHHESWLGNGYPYGLARGEIESLAHILHMADITCAKLTPRSYRAGMVPAAALGHLFQRKNTEFDPAYTTLLIKELGIYPPGSFVRLANDEIGVVLARREKASEPQVAAIRRGDGPAYIDALIRDTSLPAHKVISPCPAAVAGVRASHLARLWRNKPATSI</sequence>